<sequence>MSQTTSSNNNNNKKNNIQRESGRNGRREDKGPSYYNSMRPVRACTVRSSWKPAMVQDDGTNEYSPLSLRRSHRKDSSWVQRAHIEKVKHTPVHYSLLQRQIKPPSPEESVGYCILRTAYSQCACVQPAVRSPEEGWALEESVMVAPNPAKTSDFLRPQAPGRPGWQKKDKMKCWAASTSPVSVCSDFPSTPTGSFDISGAMFKQNTQTCRRGSLDDWQLGHPFDCGWAQRGKFRAWNWYWNRSNKGKSYGEPAHGTSAD</sequence>
<dbReference type="Proteomes" id="UP001629113">
    <property type="component" value="Unassembled WGS sequence"/>
</dbReference>
<gene>
    <name evidence="2" type="ORF">PVAG01_00848</name>
</gene>
<feature type="region of interest" description="Disordered" evidence="1">
    <location>
        <begin position="1"/>
        <end position="38"/>
    </location>
</feature>
<name>A0ABR4PVF4_9HELO</name>
<reference evidence="2 3" key="1">
    <citation type="submission" date="2024-06" db="EMBL/GenBank/DDBJ databases">
        <title>Complete genome of Phlyctema vagabunda strain 19-DSS-EL-015.</title>
        <authorList>
            <person name="Fiorenzani C."/>
        </authorList>
    </citation>
    <scope>NUCLEOTIDE SEQUENCE [LARGE SCALE GENOMIC DNA]</scope>
    <source>
        <strain evidence="2 3">19-DSS-EL-015</strain>
    </source>
</reference>
<comment type="caution">
    <text evidence="2">The sequence shown here is derived from an EMBL/GenBank/DDBJ whole genome shotgun (WGS) entry which is preliminary data.</text>
</comment>
<proteinExistence type="predicted"/>
<evidence type="ECO:0000313" key="2">
    <source>
        <dbReference type="EMBL" id="KAL3427339.1"/>
    </source>
</evidence>
<accession>A0ABR4PVF4</accession>
<evidence type="ECO:0000313" key="3">
    <source>
        <dbReference type="Proteomes" id="UP001629113"/>
    </source>
</evidence>
<keyword evidence="3" id="KW-1185">Reference proteome</keyword>
<dbReference type="EMBL" id="JBFCZG010000001">
    <property type="protein sequence ID" value="KAL3427339.1"/>
    <property type="molecule type" value="Genomic_DNA"/>
</dbReference>
<protein>
    <submittedName>
        <fullName evidence="2">Uncharacterized protein</fullName>
    </submittedName>
</protein>
<evidence type="ECO:0000256" key="1">
    <source>
        <dbReference type="SAM" id="MobiDB-lite"/>
    </source>
</evidence>
<organism evidence="2 3">
    <name type="scientific">Phlyctema vagabunda</name>
    <dbReference type="NCBI Taxonomy" id="108571"/>
    <lineage>
        <taxon>Eukaryota</taxon>
        <taxon>Fungi</taxon>
        <taxon>Dikarya</taxon>
        <taxon>Ascomycota</taxon>
        <taxon>Pezizomycotina</taxon>
        <taxon>Leotiomycetes</taxon>
        <taxon>Helotiales</taxon>
        <taxon>Dermateaceae</taxon>
        <taxon>Phlyctema</taxon>
    </lineage>
</organism>
<feature type="compositionally biased region" description="Basic and acidic residues" evidence="1">
    <location>
        <begin position="20"/>
        <end position="31"/>
    </location>
</feature>